<evidence type="ECO:0000313" key="3">
    <source>
        <dbReference type="Proteomes" id="UP000275267"/>
    </source>
</evidence>
<sequence length="238" mass="25595">MAVEPLLEEASLPSRTAYAPSPLVANPASSRRVAAGAARRLPRVRDAHWWPSPGTLVVARRWPTVPPPAIRGQGTRRAGFGEVASGDGSTRALCSRRRAGPPRPRGSASYRVATRLAPPAFRTSAAARPRDLSGGFRGAQGAIRGQARRWPRRVGDATRSLLQAELRAPRLPTYSGSSSSLTHWDQGDPVWAISQATTISDLIGLSLDFFILPLLNSGWIARPVGFSDAPHKQYALDL</sequence>
<protein>
    <submittedName>
        <fullName evidence="2">Uncharacterized protein</fullName>
    </submittedName>
</protein>
<accession>A0A3L6Q3X5</accession>
<dbReference type="Proteomes" id="UP000275267">
    <property type="component" value="Unassembled WGS sequence"/>
</dbReference>
<reference evidence="3" key="1">
    <citation type="journal article" date="2019" name="Nat. Commun.">
        <title>The genome of broomcorn millet.</title>
        <authorList>
            <person name="Zou C."/>
            <person name="Miki D."/>
            <person name="Li D."/>
            <person name="Tang Q."/>
            <person name="Xiao L."/>
            <person name="Rajput S."/>
            <person name="Deng P."/>
            <person name="Jia W."/>
            <person name="Huang R."/>
            <person name="Zhang M."/>
            <person name="Sun Y."/>
            <person name="Hu J."/>
            <person name="Fu X."/>
            <person name="Schnable P.S."/>
            <person name="Li F."/>
            <person name="Zhang H."/>
            <person name="Feng B."/>
            <person name="Zhu X."/>
            <person name="Liu R."/>
            <person name="Schnable J.C."/>
            <person name="Zhu J.-K."/>
            <person name="Zhang H."/>
        </authorList>
    </citation>
    <scope>NUCLEOTIDE SEQUENCE [LARGE SCALE GENOMIC DNA]</scope>
</reference>
<dbReference type="EMBL" id="PQIB02000013">
    <property type="protein sequence ID" value="RLM73369.1"/>
    <property type="molecule type" value="Genomic_DNA"/>
</dbReference>
<dbReference type="STRING" id="4540.A0A3L6Q3X5"/>
<organism evidence="2 3">
    <name type="scientific">Panicum miliaceum</name>
    <name type="common">Proso millet</name>
    <name type="synonym">Broomcorn millet</name>
    <dbReference type="NCBI Taxonomy" id="4540"/>
    <lineage>
        <taxon>Eukaryota</taxon>
        <taxon>Viridiplantae</taxon>
        <taxon>Streptophyta</taxon>
        <taxon>Embryophyta</taxon>
        <taxon>Tracheophyta</taxon>
        <taxon>Spermatophyta</taxon>
        <taxon>Magnoliopsida</taxon>
        <taxon>Liliopsida</taxon>
        <taxon>Poales</taxon>
        <taxon>Poaceae</taxon>
        <taxon>PACMAD clade</taxon>
        <taxon>Panicoideae</taxon>
        <taxon>Panicodae</taxon>
        <taxon>Paniceae</taxon>
        <taxon>Panicinae</taxon>
        <taxon>Panicum</taxon>
        <taxon>Panicum sect. Panicum</taxon>
    </lineage>
</organism>
<gene>
    <name evidence="2" type="ORF">C2845_PM15G12880</name>
</gene>
<evidence type="ECO:0000313" key="2">
    <source>
        <dbReference type="EMBL" id="RLM73369.1"/>
    </source>
</evidence>
<feature type="region of interest" description="Disordered" evidence="1">
    <location>
        <begin position="67"/>
        <end position="108"/>
    </location>
</feature>
<comment type="caution">
    <text evidence="2">The sequence shown here is derived from an EMBL/GenBank/DDBJ whole genome shotgun (WGS) entry which is preliminary data.</text>
</comment>
<evidence type="ECO:0000256" key="1">
    <source>
        <dbReference type="SAM" id="MobiDB-lite"/>
    </source>
</evidence>
<proteinExistence type="predicted"/>
<keyword evidence="3" id="KW-1185">Reference proteome</keyword>
<dbReference type="AlphaFoldDB" id="A0A3L6Q3X5"/>
<name>A0A3L6Q3X5_PANMI</name>